<keyword evidence="2 6" id="KW-0812">Transmembrane</keyword>
<keyword evidence="3 6" id="KW-1133">Transmembrane helix</keyword>
<keyword evidence="9" id="KW-1185">Reference proteome</keyword>
<comment type="caution">
    <text evidence="8">The sequence shown here is derived from an EMBL/GenBank/DDBJ whole genome shotgun (WGS) entry which is preliminary data.</text>
</comment>
<evidence type="ECO:0000256" key="5">
    <source>
        <dbReference type="ARBA" id="ARBA00038359"/>
    </source>
</evidence>
<proteinExistence type="inferred from homology"/>
<feature type="transmembrane region" description="Helical" evidence="6">
    <location>
        <begin position="124"/>
        <end position="151"/>
    </location>
</feature>
<accession>A0AA39TIF0</accession>
<evidence type="ECO:0000313" key="8">
    <source>
        <dbReference type="EMBL" id="KAK0612622.1"/>
    </source>
</evidence>
<feature type="transmembrane region" description="Helical" evidence="6">
    <location>
        <begin position="167"/>
        <end position="190"/>
    </location>
</feature>
<dbReference type="PANTHER" id="PTHR33048">
    <property type="entry name" value="PTH11-LIKE INTEGRAL MEMBRANE PROTEIN (AFU_ORTHOLOGUE AFUA_5G11245)"/>
    <property type="match status" value="1"/>
</dbReference>
<protein>
    <recommendedName>
        <fullName evidence="7">Rhodopsin domain-containing protein</fullName>
    </recommendedName>
</protein>
<evidence type="ECO:0000259" key="7">
    <source>
        <dbReference type="Pfam" id="PF20684"/>
    </source>
</evidence>
<dbReference type="Pfam" id="PF20684">
    <property type="entry name" value="Fung_rhodopsin"/>
    <property type="match status" value="1"/>
</dbReference>
<dbReference type="InterPro" id="IPR052337">
    <property type="entry name" value="SAT4-like"/>
</dbReference>
<feature type="transmembrane region" description="Helical" evidence="6">
    <location>
        <begin position="90"/>
        <end position="112"/>
    </location>
</feature>
<evidence type="ECO:0000256" key="4">
    <source>
        <dbReference type="ARBA" id="ARBA00023136"/>
    </source>
</evidence>
<comment type="subcellular location">
    <subcellularLocation>
        <location evidence="1">Membrane</location>
        <topology evidence="1">Multi-pass membrane protein</topology>
    </subcellularLocation>
</comment>
<comment type="similarity">
    <text evidence="5">Belongs to the SAT4 family.</text>
</comment>
<feature type="domain" description="Rhodopsin" evidence="7">
    <location>
        <begin position="33"/>
        <end position="253"/>
    </location>
</feature>
<evidence type="ECO:0000313" key="9">
    <source>
        <dbReference type="Proteomes" id="UP001174934"/>
    </source>
</evidence>
<evidence type="ECO:0000256" key="1">
    <source>
        <dbReference type="ARBA" id="ARBA00004141"/>
    </source>
</evidence>
<feature type="transmembrane region" description="Helical" evidence="6">
    <location>
        <begin position="16"/>
        <end position="37"/>
    </location>
</feature>
<dbReference type="PANTHER" id="PTHR33048:SF123">
    <property type="entry name" value="INTEGRAL MEMBRANE PROTEIN"/>
    <property type="match status" value="1"/>
</dbReference>
<organism evidence="8 9">
    <name type="scientific">Bombardia bombarda</name>
    <dbReference type="NCBI Taxonomy" id="252184"/>
    <lineage>
        <taxon>Eukaryota</taxon>
        <taxon>Fungi</taxon>
        <taxon>Dikarya</taxon>
        <taxon>Ascomycota</taxon>
        <taxon>Pezizomycotina</taxon>
        <taxon>Sordariomycetes</taxon>
        <taxon>Sordariomycetidae</taxon>
        <taxon>Sordariales</taxon>
        <taxon>Lasiosphaeriaceae</taxon>
        <taxon>Bombardia</taxon>
    </lineage>
</organism>
<dbReference type="Proteomes" id="UP001174934">
    <property type="component" value="Unassembled WGS sequence"/>
</dbReference>
<dbReference type="GO" id="GO:0016020">
    <property type="term" value="C:membrane"/>
    <property type="evidence" value="ECO:0007669"/>
    <property type="project" value="UniProtKB-SubCell"/>
</dbReference>
<evidence type="ECO:0000256" key="3">
    <source>
        <dbReference type="ARBA" id="ARBA00022989"/>
    </source>
</evidence>
<evidence type="ECO:0000256" key="6">
    <source>
        <dbReference type="SAM" id="Phobius"/>
    </source>
</evidence>
<dbReference type="EMBL" id="JAULSR010000009">
    <property type="protein sequence ID" value="KAK0612622.1"/>
    <property type="molecule type" value="Genomic_DNA"/>
</dbReference>
<name>A0AA39TIF0_9PEZI</name>
<dbReference type="AlphaFoldDB" id="A0AA39TIF0"/>
<feature type="transmembrane region" description="Helical" evidence="6">
    <location>
        <begin position="202"/>
        <end position="222"/>
    </location>
</feature>
<gene>
    <name evidence="8" type="ORF">B0T17DRAFT_620777</name>
</gene>
<reference evidence="8" key="1">
    <citation type="submission" date="2023-06" db="EMBL/GenBank/DDBJ databases">
        <title>Genome-scale phylogeny and comparative genomics of the fungal order Sordariales.</title>
        <authorList>
            <consortium name="Lawrence Berkeley National Laboratory"/>
            <person name="Hensen N."/>
            <person name="Bonometti L."/>
            <person name="Westerberg I."/>
            <person name="Brannstrom I.O."/>
            <person name="Guillou S."/>
            <person name="Cros-Aarteil S."/>
            <person name="Calhoun S."/>
            <person name="Haridas S."/>
            <person name="Kuo A."/>
            <person name="Mondo S."/>
            <person name="Pangilinan J."/>
            <person name="Riley R."/>
            <person name="LaButti K."/>
            <person name="Andreopoulos B."/>
            <person name="Lipzen A."/>
            <person name="Chen C."/>
            <person name="Yanf M."/>
            <person name="Daum C."/>
            <person name="Ng V."/>
            <person name="Clum A."/>
            <person name="Steindorff A."/>
            <person name="Ohm R."/>
            <person name="Martin F."/>
            <person name="Silar P."/>
            <person name="Natvig D."/>
            <person name="Lalanne C."/>
            <person name="Gautier V."/>
            <person name="Ament-velasquez S.L."/>
            <person name="Kruys A."/>
            <person name="Hutchinson M.I."/>
            <person name="Powell A.J."/>
            <person name="Barry K."/>
            <person name="Miller A.N."/>
            <person name="Grigoriev I.V."/>
            <person name="Debuchy R."/>
            <person name="Gladieux P."/>
            <person name="Thoren M.H."/>
            <person name="Johannesson H."/>
        </authorList>
    </citation>
    <scope>NUCLEOTIDE SEQUENCE</scope>
    <source>
        <strain evidence="8">SMH3391-2</strain>
    </source>
</reference>
<feature type="transmembrane region" description="Helical" evidence="6">
    <location>
        <begin position="49"/>
        <end position="70"/>
    </location>
</feature>
<keyword evidence="4 6" id="KW-0472">Membrane</keyword>
<evidence type="ECO:0000256" key="2">
    <source>
        <dbReference type="ARBA" id="ARBA00022692"/>
    </source>
</evidence>
<sequence length="268" mass="30108">MLYLGTLPIDDRNRGMVLALLFFTSLSLFIVTLRIYTRAVVVKRTGLDDLLIILAGLGLVSYLTASMYQVRFGLARTLRPGELQNFLRSLYATILAYNTTQLLVKFSLALQYKRALQTVKSRRFFTALLVSLTAFAIFSETTCIITCWPVSKYWDDSVPGGCIDRRILHYVISGLNIIIDFFLLAVPIPFLRRLQIAKRIKAILLCLFACGVSTCIVSVIRLRSLYENNSVPIEQQPLFGVDIVLWSGLEINAVQSVVKTTATANRVI</sequence>
<dbReference type="InterPro" id="IPR049326">
    <property type="entry name" value="Rhodopsin_dom_fungi"/>
</dbReference>